<dbReference type="InterPro" id="IPR036689">
    <property type="entry name" value="ESAT-6-like_sf"/>
</dbReference>
<organism evidence="1 2">
    <name type="scientific">Mycolicibacterium parafortuitum</name>
    <name type="common">Mycobacterium parafortuitum</name>
    <dbReference type="NCBI Taxonomy" id="39692"/>
    <lineage>
        <taxon>Bacteria</taxon>
        <taxon>Bacillati</taxon>
        <taxon>Actinomycetota</taxon>
        <taxon>Actinomycetes</taxon>
        <taxon>Mycobacteriales</taxon>
        <taxon>Mycobacteriaceae</taxon>
        <taxon>Mycolicibacterium</taxon>
    </lineage>
</organism>
<sequence>MSSGMQADTAQLVVEAGNFDRISGELTGILGNVEGTATALSANMRGGASGPAVQAALQRFSEAARQQIDLLTQISENVHSSGIDYDVRDDDIAQGLAAQMSRDL</sequence>
<keyword evidence="2" id="KW-1185">Reference proteome</keyword>
<dbReference type="Gene3D" id="1.10.287.1060">
    <property type="entry name" value="ESAT-6-like"/>
    <property type="match status" value="1"/>
</dbReference>
<reference evidence="1 2" key="1">
    <citation type="submission" date="2018-05" db="EMBL/GenBank/DDBJ databases">
        <authorList>
            <consortium name="IHU Genomes"/>
        </authorList>
    </citation>
    <scope>NUCLEOTIDE SEQUENCE [LARGE SCALE GENOMIC DNA]</scope>
    <source>
        <strain evidence="1 2">P7335</strain>
    </source>
</reference>
<dbReference type="RefSeq" id="WP_237160700.1">
    <property type="nucleotide sequence ID" value="NZ_MVID01000004.1"/>
</dbReference>
<dbReference type="SUPFAM" id="SSF140453">
    <property type="entry name" value="EsxAB dimer-like"/>
    <property type="match status" value="1"/>
</dbReference>
<dbReference type="InterPro" id="IPR010310">
    <property type="entry name" value="T7SS_ESAT-6-like"/>
</dbReference>
<name>A0A375YDU1_MYCPF</name>
<dbReference type="AlphaFoldDB" id="A0A375YDU1"/>
<dbReference type="STRING" id="39692.BST38_08115"/>
<evidence type="ECO:0000313" key="1">
    <source>
        <dbReference type="EMBL" id="SRX79292.1"/>
    </source>
</evidence>
<protein>
    <submittedName>
        <fullName evidence="1">10 kDa culture filtrate antigen EsxB (LHP) (CFP10) [Mycobacterium tuberculosis H37Rv]</fullName>
    </submittedName>
</protein>
<gene>
    <name evidence="1" type="ORF">MPP7335_01029</name>
</gene>
<dbReference type="Proteomes" id="UP000252008">
    <property type="component" value="Unassembled WGS sequence"/>
</dbReference>
<dbReference type="Pfam" id="PF06013">
    <property type="entry name" value="WXG100"/>
    <property type="match status" value="1"/>
</dbReference>
<proteinExistence type="predicted"/>
<accession>A0A375YDU1</accession>
<dbReference type="EMBL" id="UEGS01000001">
    <property type="protein sequence ID" value="SRX79292.1"/>
    <property type="molecule type" value="Genomic_DNA"/>
</dbReference>
<evidence type="ECO:0000313" key="2">
    <source>
        <dbReference type="Proteomes" id="UP000252008"/>
    </source>
</evidence>